<gene>
    <name evidence="2" type="ORF">HG542_09140</name>
</gene>
<proteinExistence type="predicted"/>
<dbReference type="EMBL" id="JABBXF010000016">
    <property type="protein sequence ID" value="NVK77829.1"/>
    <property type="molecule type" value="Genomic_DNA"/>
</dbReference>
<name>A0A7Y7B2T5_STRMO</name>
<evidence type="ECO:0000313" key="3">
    <source>
        <dbReference type="Proteomes" id="UP000587462"/>
    </source>
</evidence>
<evidence type="ECO:0000313" key="2">
    <source>
        <dbReference type="EMBL" id="NVK77829.1"/>
    </source>
</evidence>
<dbReference type="Proteomes" id="UP000587462">
    <property type="component" value="Unassembled WGS sequence"/>
</dbReference>
<evidence type="ECO:0000256" key="1">
    <source>
        <dbReference type="SAM" id="MobiDB-lite"/>
    </source>
</evidence>
<feature type="region of interest" description="Disordered" evidence="1">
    <location>
        <begin position="11"/>
        <end position="32"/>
    </location>
</feature>
<reference evidence="2 3" key="1">
    <citation type="submission" date="2020-04" db="EMBL/GenBank/DDBJ databases">
        <title>Draft Genome Sequence of Streptomyces morookaense DSM 40503, an 8-azaguanine-producing strain.</title>
        <authorList>
            <person name="Qi J."/>
            <person name="Gao J.-M."/>
        </authorList>
    </citation>
    <scope>NUCLEOTIDE SEQUENCE [LARGE SCALE GENOMIC DNA]</scope>
    <source>
        <strain evidence="2 3">DSM 40503</strain>
    </source>
</reference>
<sequence>MPTDELTRFLAALSPANRQKVEQQPQEQQEKLAAAWEAELREDRDLDTLSELSPHAAEDEAAERIVRELL</sequence>
<accession>A0A7Y7B2T5</accession>
<comment type="caution">
    <text evidence="2">The sequence shown here is derived from an EMBL/GenBank/DDBJ whole genome shotgun (WGS) entry which is preliminary data.</text>
</comment>
<organism evidence="2 3">
    <name type="scientific">Streptomyces morookaense</name>
    <name type="common">Streptoverticillium morookaense</name>
    <dbReference type="NCBI Taxonomy" id="1970"/>
    <lineage>
        <taxon>Bacteria</taxon>
        <taxon>Bacillati</taxon>
        <taxon>Actinomycetota</taxon>
        <taxon>Actinomycetes</taxon>
        <taxon>Kitasatosporales</taxon>
        <taxon>Streptomycetaceae</taxon>
        <taxon>Streptomyces</taxon>
    </lineage>
</organism>
<keyword evidence="3" id="KW-1185">Reference proteome</keyword>
<dbReference type="RefSeq" id="WP_171079614.1">
    <property type="nucleotide sequence ID" value="NZ_BNBU01000003.1"/>
</dbReference>
<dbReference type="AlphaFoldDB" id="A0A7Y7B2T5"/>
<protein>
    <submittedName>
        <fullName evidence="2">Uncharacterized protein</fullName>
    </submittedName>
</protein>